<feature type="compositionally biased region" description="Low complexity" evidence="1">
    <location>
        <begin position="188"/>
        <end position="205"/>
    </location>
</feature>
<reference evidence="6" key="1">
    <citation type="journal article" date="2012" name="Nat. Biotechnol.">
        <title>Draft genome sequence of pigeonpea (Cajanus cajan), an orphan legume crop of resource-poor farmers.</title>
        <authorList>
            <person name="Varshney R.K."/>
            <person name="Chen W."/>
            <person name="Li Y."/>
            <person name="Bharti A.K."/>
            <person name="Saxena R.K."/>
            <person name="Schlueter J.A."/>
            <person name="Donoghue M.T."/>
            <person name="Azam S."/>
            <person name="Fan G."/>
            <person name="Whaley A.M."/>
            <person name="Farmer A.D."/>
            <person name="Sheridan J."/>
            <person name="Iwata A."/>
            <person name="Tuteja R."/>
            <person name="Penmetsa R.V."/>
            <person name="Wu W."/>
            <person name="Upadhyaya H.D."/>
            <person name="Yang S.P."/>
            <person name="Shah T."/>
            <person name="Saxena K.B."/>
            <person name="Michael T."/>
            <person name="McCombie W.R."/>
            <person name="Yang B."/>
            <person name="Zhang G."/>
            <person name="Yang H."/>
            <person name="Wang J."/>
            <person name="Spillane C."/>
            <person name="Cook D.R."/>
            <person name="May G.D."/>
            <person name="Xu X."/>
            <person name="Jackson S.A."/>
        </authorList>
    </citation>
    <scope>NUCLEOTIDE SEQUENCE [LARGE SCALE GENOMIC DNA]</scope>
</reference>
<keyword evidence="2" id="KW-1133">Transmembrane helix</keyword>
<dbReference type="InterPro" id="IPR057670">
    <property type="entry name" value="SH3_retrovirus"/>
</dbReference>
<evidence type="ECO:0000256" key="1">
    <source>
        <dbReference type="SAM" id="MobiDB-lite"/>
    </source>
</evidence>
<name>A0A151S309_CAJCA</name>
<sequence>MALVSPLLTVKNYHNWSMGMKRSLISKNKFKFVNGSLPMPHAFDPSFNAWERCNNLTLRSPHQVLYGEVPDISHLRIFGCLCYSSTLSLNRSKFDPRAHKCVFVGYRSGTKGYLVYNLNTKQLQVSRHVIFEELVFPYLLNATKSTNFSPPQCITCPNSQFLTQPNVVLEPIVLQPAPQCQPNEEQIPSHSDSAHSPSSSPVPLRRSIRHKQRPAYLKDYNCHTTSQQANQGTSYPIHSFVSFAQLSPAHAVYSASISDCKEPNSFSEANKLECWKRAMEAEISALENNGTWTLVHLPPGIISIGNKWVYKIKTRSDGTIERYKARLVAKGYTQIEGLDYLDTFSPVAKLTTIRVVLALAAMQNWHIHQLDVNNAFLHGDLREDIYMTIPQGMVVSGTNRVCKLSKSLYRLKQASRQWFEKLSTFLLSLEFVSIKKNLHTVFGIKDLGILKYFLGLEIAHSSVGISISQRKYCLELLTDASMLDCKPANTPLDPSVHLHQDTGQLYDDAASYRRLVGRLLYLTATRPDITFATQQVSQFMNSLTQAHYKAANRILRYLKKAPGLGLFFLRKSHIQVKGFSDADWGGCLDTRRSISGYCFFIGDALVNWRSKKQTTVARSSAEAEYRALAAATCELQWLHFLLQDLHTPLSKSHVLFCDNQSALHITQNPVFHERTKHLELDCHIVREKLQSGLMHLLPLPSKDQLADFFTKALLPRLFQSFLSKLGVLNIFSLSACGGYYSHLHNWLSHLSLATNLPAVPASCPYSDYSFLYCISVIFILHSIFFSFLFSAAIYMQSIVSFQFAMN</sequence>
<dbReference type="PANTHER" id="PTHR11439:SF498">
    <property type="entry name" value="DNAK FAMILY PROTEIN"/>
    <property type="match status" value="1"/>
</dbReference>
<keyword evidence="2" id="KW-0472">Membrane</keyword>
<evidence type="ECO:0000313" key="6">
    <source>
        <dbReference type="EMBL" id="KYP49137.1"/>
    </source>
</evidence>
<evidence type="ECO:0000259" key="4">
    <source>
        <dbReference type="Pfam" id="PF14244"/>
    </source>
</evidence>
<dbReference type="OMA" id="HEYLNCK"/>
<feature type="domain" description="Reverse transcriptase Ty1/copia-type" evidence="3">
    <location>
        <begin position="289"/>
        <end position="432"/>
    </location>
</feature>
<dbReference type="Proteomes" id="UP000075243">
    <property type="component" value="Unassembled WGS sequence"/>
</dbReference>
<evidence type="ECO:0000259" key="3">
    <source>
        <dbReference type="Pfam" id="PF07727"/>
    </source>
</evidence>
<dbReference type="Pfam" id="PF25597">
    <property type="entry name" value="SH3_retrovirus"/>
    <property type="match status" value="1"/>
</dbReference>
<dbReference type="CDD" id="cd09272">
    <property type="entry name" value="RNase_HI_RT_Ty1"/>
    <property type="match status" value="1"/>
</dbReference>
<proteinExistence type="predicted"/>
<feature type="transmembrane region" description="Helical" evidence="2">
    <location>
        <begin position="769"/>
        <end position="795"/>
    </location>
</feature>
<dbReference type="Gramene" id="C.cajan_28312.t">
    <property type="protein sequence ID" value="C.cajan_28312.t"/>
    <property type="gene ID" value="C.cajan_28312"/>
</dbReference>
<accession>A0A151S309</accession>
<dbReference type="Pfam" id="PF14244">
    <property type="entry name" value="Retrotran_gag_3"/>
    <property type="match status" value="1"/>
</dbReference>
<evidence type="ECO:0000259" key="5">
    <source>
        <dbReference type="Pfam" id="PF25597"/>
    </source>
</evidence>
<dbReference type="Pfam" id="PF07727">
    <property type="entry name" value="RVT_2"/>
    <property type="match status" value="2"/>
</dbReference>
<dbReference type="InterPro" id="IPR029472">
    <property type="entry name" value="Copia-like_N"/>
</dbReference>
<dbReference type="PANTHER" id="PTHR11439">
    <property type="entry name" value="GAG-POL-RELATED RETROTRANSPOSON"/>
    <property type="match status" value="1"/>
</dbReference>
<dbReference type="InterPro" id="IPR043502">
    <property type="entry name" value="DNA/RNA_pol_sf"/>
</dbReference>
<feature type="domain" description="Retrotransposon Copia-like N-terminal" evidence="4">
    <location>
        <begin position="1"/>
        <end position="40"/>
    </location>
</feature>
<evidence type="ECO:0000256" key="2">
    <source>
        <dbReference type="SAM" id="Phobius"/>
    </source>
</evidence>
<dbReference type="AlphaFoldDB" id="A0A151S309"/>
<keyword evidence="2" id="KW-0812">Transmembrane</keyword>
<keyword evidence="7" id="KW-1185">Reference proteome</keyword>
<organism evidence="6 7">
    <name type="scientific">Cajanus cajan</name>
    <name type="common">Pigeon pea</name>
    <name type="synonym">Cajanus indicus</name>
    <dbReference type="NCBI Taxonomy" id="3821"/>
    <lineage>
        <taxon>Eukaryota</taxon>
        <taxon>Viridiplantae</taxon>
        <taxon>Streptophyta</taxon>
        <taxon>Embryophyta</taxon>
        <taxon>Tracheophyta</taxon>
        <taxon>Spermatophyta</taxon>
        <taxon>Magnoliopsida</taxon>
        <taxon>eudicotyledons</taxon>
        <taxon>Gunneridae</taxon>
        <taxon>Pentapetalae</taxon>
        <taxon>rosids</taxon>
        <taxon>fabids</taxon>
        <taxon>Fabales</taxon>
        <taxon>Fabaceae</taxon>
        <taxon>Papilionoideae</taxon>
        <taxon>50 kb inversion clade</taxon>
        <taxon>NPAAA clade</taxon>
        <taxon>indigoferoid/millettioid clade</taxon>
        <taxon>Phaseoleae</taxon>
        <taxon>Cajanus</taxon>
    </lineage>
</organism>
<dbReference type="SUPFAM" id="SSF56672">
    <property type="entry name" value="DNA/RNA polymerases"/>
    <property type="match status" value="1"/>
</dbReference>
<dbReference type="InterPro" id="IPR013103">
    <property type="entry name" value="RVT_2"/>
</dbReference>
<feature type="domain" description="Reverse transcriptase Ty1/copia-type" evidence="3">
    <location>
        <begin position="433"/>
        <end position="492"/>
    </location>
</feature>
<dbReference type="EMBL" id="KQ483483">
    <property type="protein sequence ID" value="KYP49137.1"/>
    <property type="molecule type" value="Genomic_DNA"/>
</dbReference>
<gene>
    <name evidence="6" type="ORF">KK1_029169</name>
</gene>
<feature type="region of interest" description="Disordered" evidence="1">
    <location>
        <begin position="179"/>
        <end position="205"/>
    </location>
</feature>
<evidence type="ECO:0000313" key="7">
    <source>
        <dbReference type="Proteomes" id="UP000075243"/>
    </source>
</evidence>
<feature type="domain" description="Retroviral polymerase SH3-like" evidence="5">
    <location>
        <begin position="80"/>
        <end position="140"/>
    </location>
</feature>
<protein>
    <submittedName>
        <fullName evidence="6">Retrovirus-related Pol polyprotein from transposon TNT 1-94</fullName>
    </submittedName>
</protein>